<dbReference type="Proteomes" id="UP000692954">
    <property type="component" value="Unassembled WGS sequence"/>
</dbReference>
<proteinExistence type="predicted"/>
<reference evidence="3" key="1">
    <citation type="submission" date="2021-01" db="EMBL/GenBank/DDBJ databases">
        <authorList>
            <consortium name="Genoscope - CEA"/>
            <person name="William W."/>
        </authorList>
    </citation>
    <scope>NUCLEOTIDE SEQUENCE</scope>
</reference>
<dbReference type="EMBL" id="CAJJDN010000181">
    <property type="protein sequence ID" value="CAD8127925.1"/>
    <property type="molecule type" value="Genomic_DNA"/>
</dbReference>
<dbReference type="OrthoDB" id="289129at2759"/>
<evidence type="ECO:0000256" key="2">
    <source>
        <dbReference type="SAM" id="MobiDB-lite"/>
    </source>
</evidence>
<evidence type="ECO:0000313" key="4">
    <source>
        <dbReference type="Proteomes" id="UP000692954"/>
    </source>
</evidence>
<organism evidence="3 4">
    <name type="scientific">Paramecium sonneborni</name>
    <dbReference type="NCBI Taxonomy" id="65129"/>
    <lineage>
        <taxon>Eukaryota</taxon>
        <taxon>Sar</taxon>
        <taxon>Alveolata</taxon>
        <taxon>Ciliophora</taxon>
        <taxon>Intramacronucleata</taxon>
        <taxon>Oligohymenophorea</taxon>
        <taxon>Peniculida</taxon>
        <taxon>Parameciidae</taxon>
        <taxon>Paramecium</taxon>
    </lineage>
</organism>
<evidence type="ECO:0000313" key="3">
    <source>
        <dbReference type="EMBL" id="CAD8127925.1"/>
    </source>
</evidence>
<keyword evidence="1" id="KW-0175">Coiled coil</keyword>
<dbReference type="PROSITE" id="PS51257">
    <property type="entry name" value="PROKAR_LIPOPROTEIN"/>
    <property type="match status" value="1"/>
</dbReference>
<feature type="region of interest" description="Disordered" evidence="2">
    <location>
        <begin position="53"/>
        <end position="87"/>
    </location>
</feature>
<gene>
    <name evidence="3" type="ORF">PSON_ATCC_30995.1.T1810052</name>
</gene>
<sequence length="522" mass="61610">MLNLKIVQKSQFLRNENYIIQYIQNVVIFFSCNLHNINFFISFTKYVLVRDTKKKPNRTRTPTRTPTPKPNPKPNPTQPNPKTQTHITNPFNSILIEKEQDIKCTNPNHLNQPILMVILDQNHYQNRLLCSLCLQGLETIHKTMGFSKAYQIILENHQEISKIRNILINDNIQQLDQFKSNIIQLKSFLNQELDSMIEIAQNWENNNFNSLNEDLLIKNELKVDNEKIEKQIKDLNNQWAQKLNLKLEQFKSFKYYSECEKILNNFKNIDNSSQINKNGRKIRKRNWQKKKILAFDNQNQLIQQQKREMSNDDINEQNINRSCRCYRVINEKRNSLLISLVKCKRNKNRSFVGKLLEMPTKQRRKSYQEGVIGQKMDRLNCLYPESICLQHTIQKVKIENKSTLRKAVKRASMMMSTVKYWKDHSQKKIEVGGIIKCINNKESCLSDGNALTSRSIKKCELPPVLLNQFRMRKNEGLIKYSRDRTADKTKSVSQHFSNMQTLSTKAFSSRYSIQNVYIRIKQ</sequence>
<evidence type="ECO:0000256" key="1">
    <source>
        <dbReference type="SAM" id="Coils"/>
    </source>
</evidence>
<name>A0A8S1RM90_9CILI</name>
<comment type="caution">
    <text evidence="3">The sequence shown here is derived from an EMBL/GenBank/DDBJ whole genome shotgun (WGS) entry which is preliminary data.</text>
</comment>
<keyword evidence="4" id="KW-1185">Reference proteome</keyword>
<feature type="coiled-coil region" evidence="1">
    <location>
        <begin position="186"/>
        <end position="245"/>
    </location>
</feature>
<feature type="compositionally biased region" description="Pro residues" evidence="2">
    <location>
        <begin position="65"/>
        <end position="79"/>
    </location>
</feature>
<accession>A0A8S1RM90</accession>
<dbReference type="AlphaFoldDB" id="A0A8S1RM90"/>
<protein>
    <submittedName>
        <fullName evidence="3">Uncharacterized protein</fullName>
    </submittedName>
</protein>